<dbReference type="InterPro" id="IPR044610">
    <property type="entry name" value="GLCAT14A/B/C"/>
</dbReference>
<dbReference type="GO" id="GO:0016020">
    <property type="term" value="C:membrane"/>
    <property type="evidence" value="ECO:0007669"/>
    <property type="project" value="UniProtKB-SubCell"/>
</dbReference>
<organism evidence="6 7">
    <name type="scientific">Ananas comosus</name>
    <name type="common">Pineapple</name>
    <name type="synonym">Ananas ananas</name>
    <dbReference type="NCBI Taxonomy" id="4615"/>
    <lineage>
        <taxon>Eukaryota</taxon>
        <taxon>Viridiplantae</taxon>
        <taxon>Streptophyta</taxon>
        <taxon>Embryophyta</taxon>
        <taxon>Tracheophyta</taxon>
        <taxon>Spermatophyta</taxon>
        <taxon>Magnoliopsida</taxon>
        <taxon>Liliopsida</taxon>
        <taxon>Poales</taxon>
        <taxon>Bromeliaceae</taxon>
        <taxon>Bromelioideae</taxon>
        <taxon>Ananas</taxon>
    </lineage>
</organism>
<reference evidence="6 7" key="1">
    <citation type="journal article" date="2016" name="DNA Res.">
        <title>The draft genome of MD-2 pineapple using hybrid error correction of long reads.</title>
        <authorList>
            <person name="Redwan R.M."/>
            <person name="Saidin A."/>
            <person name="Kumar S.V."/>
        </authorList>
    </citation>
    <scope>NUCLEOTIDE SEQUENCE [LARGE SCALE GENOMIC DNA]</scope>
    <source>
        <strain evidence="7">cv. MD2</strain>
        <tissue evidence="6">Leaf</tissue>
    </source>
</reference>
<gene>
    <name evidence="6" type="ORF">ACMD2_02192</name>
</gene>
<evidence type="ECO:0000256" key="1">
    <source>
        <dbReference type="ARBA" id="ARBA00004606"/>
    </source>
</evidence>
<evidence type="ECO:0000313" key="7">
    <source>
        <dbReference type="Proteomes" id="UP000092600"/>
    </source>
</evidence>
<evidence type="ECO:0000256" key="2">
    <source>
        <dbReference type="ARBA" id="ARBA00022676"/>
    </source>
</evidence>
<comment type="caution">
    <text evidence="6">The sequence shown here is derived from an EMBL/GenBank/DDBJ whole genome shotgun (WGS) entry which is preliminary data.</text>
</comment>
<dbReference type="EMBL" id="LSRQ01001222">
    <property type="protein sequence ID" value="OAY78709.1"/>
    <property type="molecule type" value="Genomic_DNA"/>
</dbReference>
<keyword evidence="5" id="KW-0325">Glycoprotein</keyword>
<dbReference type="AlphaFoldDB" id="A0A199VNT2"/>
<dbReference type="Proteomes" id="UP000092600">
    <property type="component" value="Unassembled WGS sequence"/>
</dbReference>
<evidence type="ECO:0000256" key="4">
    <source>
        <dbReference type="ARBA" id="ARBA00023136"/>
    </source>
</evidence>
<dbReference type="Pfam" id="PF02485">
    <property type="entry name" value="Branch"/>
    <property type="match status" value="1"/>
</dbReference>
<dbReference type="PANTHER" id="PTHR45719">
    <property type="entry name" value="GLYCOSYLTRANSFERASE"/>
    <property type="match status" value="1"/>
</dbReference>
<name>A0A199VNT2_ANACO</name>
<evidence type="ECO:0000256" key="5">
    <source>
        <dbReference type="ARBA" id="ARBA00023180"/>
    </source>
</evidence>
<dbReference type="PANTHER" id="PTHR45719:SF7">
    <property type="entry name" value="OS01G0201100 PROTEIN"/>
    <property type="match status" value="1"/>
</dbReference>
<evidence type="ECO:0000313" key="6">
    <source>
        <dbReference type="EMBL" id="OAY78709.1"/>
    </source>
</evidence>
<accession>A0A199VNT2</accession>
<keyword evidence="3 6" id="KW-0808">Transferase</keyword>
<comment type="subcellular location">
    <subcellularLocation>
        <location evidence="1">Membrane</location>
        <topology evidence="1">Single-pass type II membrane protein</topology>
    </subcellularLocation>
</comment>
<dbReference type="STRING" id="4615.A0A199VNT2"/>
<protein>
    <submittedName>
        <fullName evidence="6">Beta-glucuronosyltransferase GlcAT14A</fullName>
    </submittedName>
</protein>
<keyword evidence="2" id="KW-0328">Glycosyltransferase</keyword>
<keyword evidence="4" id="KW-0472">Membrane</keyword>
<sequence length="190" mass="21262">MKSQLLALDAKGKTHGNRSWTLHDSQIRYLLGYPEKRTTKRIQTIYRTLLMYYTNFLSSPEGYFQTVVCNAETFKRTVVNHDLHYIAWDVPPKQHPNALTAADLPKMVKSGAAFARKFDRGEPVLDLIDSELLGRSNSGGFVPGGWCVGEPPCSEVADPNVVRPGLGAERLGRLVDRIVWSRVFGLGQCK</sequence>
<dbReference type="InterPro" id="IPR003406">
    <property type="entry name" value="Glyco_trans_14"/>
</dbReference>
<dbReference type="GO" id="GO:0015020">
    <property type="term" value="F:glucuronosyltransferase activity"/>
    <property type="evidence" value="ECO:0007669"/>
    <property type="project" value="InterPro"/>
</dbReference>
<proteinExistence type="predicted"/>
<evidence type="ECO:0000256" key="3">
    <source>
        <dbReference type="ARBA" id="ARBA00022679"/>
    </source>
</evidence>